<dbReference type="SUPFAM" id="SSF46894">
    <property type="entry name" value="C-terminal effector domain of the bipartite response regulators"/>
    <property type="match status" value="2"/>
</dbReference>
<keyword evidence="3" id="KW-0804">Transcription</keyword>
<protein>
    <submittedName>
        <fullName evidence="5">Helix-turn-helix transcriptional regulator</fullName>
    </submittedName>
</protein>
<dbReference type="PRINTS" id="PR00038">
    <property type="entry name" value="HTHLUXR"/>
</dbReference>
<dbReference type="EMBL" id="JAZHOV010000001">
    <property type="protein sequence ID" value="MEF2253694.1"/>
    <property type="molecule type" value="Genomic_DNA"/>
</dbReference>
<evidence type="ECO:0000256" key="1">
    <source>
        <dbReference type="ARBA" id="ARBA00023015"/>
    </source>
</evidence>
<evidence type="ECO:0000259" key="4">
    <source>
        <dbReference type="PROSITE" id="PS50043"/>
    </source>
</evidence>
<sequence length="538" mass="56561">MSRRVEDAASLAVLQTMETGRTDCLPARGWAAAYGALFEGRFGDAHALLASDDEDDSDAAAAGRAQVEALLTGAVRGGIQPRMPDAGSITGAMALFRWSEAAHIVGDMAGCQRMLSDAVQLAVPRRARVWLHLAFTRALLFRGDIDAARGALNAATADAEAPLAQRSVWCVRVLLAGLSGNPRLALAETEKVRAVILPARGYADSGMALTTSLGLAAVGALDSASEILRLGSGGAGMPLLPPALRAYAYDVLIEAAVSAGQIDLAEWMILDFDRVDLGVNEQFHAAREAARARIDIARGDRPGGMARADRARRQADRTGSGLVGARATMIIANVMATSGSAGPNRRDEPDAVAARSLERLLRSVSTAELRAWAEQRLASTSPPGAALDSIQWSSLTLAQEAVARLAAQGLRNQEIARILYLSPRTVEGHIAAIINKLGVSNRVGIARAREGATTIDALLLARMTARQTDVARLMVAGEGNRAIAERLAISEKTVEKHLRGIYRALGVAGRVGAVAVLVGTVPPVISGQLQTQPTLVSR</sequence>
<dbReference type="InterPro" id="IPR000792">
    <property type="entry name" value="Tscrpt_reg_LuxR_C"/>
</dbReference>
<dbReference type="Gene3D" id="1.10.10.10">
    <property type="entry name" value="Winged helix-like DNA-binding domain superfamily/Winged helix DNA-binding domain"/>
    <property type="match status" value="2"/>
</dbReference>
<gene>
    <name evidence="5" type="ORF">V2V91_00915</name>
</gene>
<feature type="domain" description="HTH luxR-type" evidence="4">
    <location>
        <begin position="456"/>
        <end position="521"/>
    </location>
</feature>
<dbReference type="RefSeq" id="WP_331790443.1">
    <property type="nucleotide sequence ID" value="NZ_BAAAUO010000003.1"/>
</dbReference>
<evidence type="ECO:0000256" key="2">
    <source>
        <dbReference type="ARBA" id="ARBA00023125"/>
    </source>
</evidence>
<name>A0ABU7V1Y3_9MICO</name>
<dbReference type="PROSITE" id="PS00622">
    <property type="entry name" value="HTH_LUXR_1"/>
    <property type="match status" value="1"/>
</dbReference>
<dbReference type="PANTHER" id="PTHR44688:SF16">
    <property type="entry name" value="DNA-BINDING TRANSCRIPTIONAL ACTIVATOR DEVR_DOSR"/>
    <property type="match status" value="1"/>
</dbReference>
<dbReference type="Pfam" id="PF00196">
    <property type="entry name" value="GerE"/>
    <property type="match status" value="2"/>
</dbReference>
<evidence type="ECO:0000256" key="3">
    <source>
        <dbReference type="ARBA" id="ARBA00023163"/>
    </source>
</evidence>
<dbReference type="PROSITE" id="PS50043">
    <property type="entry name" value="HTH_LUXR_2"/>
    <property type="match status" value="2"/>
</dbReference>
<organism evidence="5 6">
    <name type="scientific">Microbacterium schleiferi</name>
    <dbReference type="NCBI Taxonomy" id="69362"/>
    <lineage>
        <taxon>Bacteria</taxon>
        <taxon>Bacillati</taxon>
        <taxon>Actinomycetota</taxon>
        <taxon>Actinomycetes</taxon>
        <taxon>Micrococcales</taxon>
        <taxon>Microbacteriaceae</taxon>
        <taxon>Microbacterium</taxon>
    </lineage>
</organism>
<dbReference type="PANTHER" id="PTHR44688">
    <property type="entry name" value="DNA-BINDING TRANSCRIPTIONAL ACTIVATOR DEVR_DOSR"/>
    <property type="match status" value="1"/>
</dbReference>
<evidence type="ECO:0000313" key="5">
    <source>
        <dbReference type="EMBL" id="MEF2253694.1"/>
    </source>
</evidence>
<proteinExistence type="predicted"/>
<dbReference type="CDD" id="cd06170">
    <property type="entry name" value="LuxR_C_like"/>
    <property type="match status" value="2"/>
</dbReference>
<comment type="caution">
    <text evidence="5">The sequence shown here is derived from an EMBL/GenBank/DDBJ whole genome shotgun (WGS) entry which is preliminary data.</text>
</comment>
<keyword evidence="1" id="KW-0805">Transcription regulation</keyword>
<reference evidence="5 6" key="1">
    <citation type="submission" date="2024-01" db="EMBL/GenBank/DDBJ databases">
        <title>the genome sequence of strain Microbacterium schleiferi NBRC 15075.</title>
        <authorList>
            <person name="Ding Y."/>
            <person name="Zhang G."/>
        </authorList>
    </citation>
    <scope>NUCLEOTIDE SEQUENCE [LARGE SCALE GENOMIC DNA]</scope>
    <source>
        <strain evidence="5 6">NBRC 15075</strain>
    </source>
</reference>
<accession>A0ABU7V1Y3</accession>
<evidence type="ECO:0000313" key="6">
    <source>
        <dbReference type="Proteomes" id="UP001351900"/>
    </source>
</evidence>
<feature type="domain" description="HTH luxR-type" evidence="4">
    <location>
        <begin position="388"/>
        <end position="452"/>
    </location>
</feature>
<keyword evidence="6" id="KW-1185">Reference proteome</keyword>
<dbReference type="InterPro" id="IPR016032">
    <property type="entry name" value="Sig_transdc_resp-reg_C-effctor"/>
</dbReference>
<keyword evidence="2" id="KW-0238">DNA-binding</keyword>
<dbReference type="SMART" id="SM00421">
    <property type="entry name" value="HTH_LUXR"/>
    <property type="match status" value="2"/>
</dbReference>
<dbReference type="Proteomes" id="UP001351900">
    <property type="component" value="Unassembled WGS sequence"/>
</dbReference>
<dbReference type="InterPro" id="IPR036388">
    <property type="entry name" value="WH-like_DNA-bd_sf"/>
</dbReference>